<name>A0A0M9AT43_9EURY</name>
<evidence type="ECO:0000313" key="3">
    <source>
        <dbReference type="Proteomes" id="UP000037747"/>
    </source>
</evidence>
<protein>
    <submittedName>
        <fullName evidence="2">Uncharacterized protein</fullName>
    </submittedName>
</protein>
<evidence type="ECO:0000256" key="1">
    <source>
        <dbReference type="SAM" id="Phobius"/>
    </source>
</evidence>
<feature type="transmembrane region" description="Helical" evidence="1">
    <location>
        <begin position="12"/>
        <end position="30"/>
    </location>
</feature>
<gene>
    <name evidence="2" type="ORF">AMR74_04625</name>
</gene>
<evidence type="ECO:0000313" key="2">
    <source>
        <dbReference type="EMBL" id="KOX98182.1"/>
    </source>
</evidence>
<dbReference type="AlphaFoldDB" id="A0A0M9AT43"/>
<organism evidence="2 3">
    <name type="scientific">Halorubrum tropicale</name>
    <dbReference type="NCBI Taxonomy" id="1765655"/>
    <lineage>
        <taxon>Archaea</taxon>
        <taxon>Methanobacteriati</taxon>
        <taxon>Methanobacteriota</taxon>
        <taxon>Stenosarchaea group</taxon>
        <taxon>Halobacteria</taxon>
        <taxon>Halobacteriales</taxon>
        <taxon>Haloferacaceae</taxon>
        <taxon>Halorubrum</taxon>
    </lineage>
</organism>
<sequence length="72" mass="7883">MYAALYRLGIGAYLLWLLLTVLLILGRYTPVPSFQVVHLGVVVGAAVLTLIGAARLLRKGYGRATRLLNERS</sequence>
<keyword evidence="1" id="KW-0812">Transmembrane</keyword>
<reference evidence="2 3" key="1">
    <citation type="submission" date="2015-08" db="EMBL/GenBank/DDBJ databases">
        <title>Genomes of Isolates from Cabo Rojo, PR.</title>
        <authorList>
            <person name="Sanchez-Nieves R.L."/>
            <person name="Montalvo-Rodriguez R."/>
        </authorList>
    </citation>
    <scope>NUCLEOTIDE SEQUENCE [LARGE SCALE GENOMIC DNA]</scope>
    <source>
        <strain evidence="2 3">5</strain>
    </source>
</reference>
<comment type="caution">
    <text evidence="2">The sequence shown here is derived from an EMBL/GenBank/DDBJ whole genome shotgun (WGS) entry which is preliminary data.</text>
</comment>
<feature type="transmembrane region" description="Helical" evidence="1">
    <location>
        <begin position="36"/>
        <end position="57"/>
    </location>
</feature>
<dbReference type="PATRIC" id="fig|1705389.3.peg.1243"/>
<keyword evidence="1" id="KW-1133">Transmembrane helix</keyword>
<proteinExistence type="predicted"/>
<dbReference type="Proteomes" id="UP000037747">
    <property type="component" value="Unassembled WGS sequence"/>
</dbReference>
<keyword evidence="3" id="KW-1185">Reference proteome</keyword>
<keyword evidence="1" id="KW-0472">Membrane</keyword>
<accession>A0A0M9AT43</accession>
<dbReference type="EMBL" id="LIST01000001">
    <property type="protein sequence ID" value="KOX98182.1"/>
    <property type="molecule type" value="Genomic_DNA"/>
</dbReference>
<dbReference type="RefSeq" id="WP_053770867.1">
    <property type="nucleotide sequence ID" value="NZ_LIST01000001.1"/>
</dbReference>